<proteinExistence type="predicted"/>
<dbReference type="EMBL" id="CAJVPU010012691">
    <property type="protein sequence ID" value="CAG8625719.1"/>
    <property type="molecule type" value="Genomic_DNA"/>
</dbReference>
<keyword evidence="2" id="KW-1185">Reference proteome</keyword>
<evidence type="ECO:0000313" key="1">
    <source>
        <dbReference type="EMBL" id="CAG8625719.1"/>
    </source>
</evidence>
<organism evidence="1 2">
    <name type="scientific">Dentiscutata heterogama</name>
    <dbReference type="NCBI Taxonomy" id="1316150"/>
    <lineage>
        <taxon>Eukaryota</taxon>
        <taxon>Fungi</taxon>
        <taxon>Fungi incertae sedis</taxon>
        <taxon>Mucoromycota</taxon>
        <taxon>Glomeromycotina</taxon>
        <taxon>Glomeromycetes</taxon>
        <taxon>Diversisporales</taxon>
        <taxon>Gigasporaceae</taxon>
        <taxon>Dentiscutata</taxon>
    </lineage>
</organism>
<gene>
    <name evidence="1" type="ORF">DHETER_LOCUS8201</name>
</gene>
<evidence type="ECO:0000313" key="2">
    <source>
        <dbReference type="Proteomes" id="UP000789702"/>
    </source>
</evidence>
<comment type="caution">
    <text evidence="1">The sequence shown here is derived from an EMBL/GenBank/DDBJ whole genome shotgun (WGS) entry which is preliminary data.</text>
</comment>
<dbReference type="Proteomes" id="UP000789702">
    <property type="component" value="Unassembled WGS sequence"/>
</dbReference>
<name>A0ACA9N0J3_9GLOM</name>
<protein>
    <submittedName>
        <fullName evidence="1">14675_t:CDS:1</fullName>
    </submittedName>
</protein>
<reference evidence="1" key="1">
    <citation type="submission" date="2021-06" db="EMBL/GenBank/DDBJ databases">
        <authorList>
            <person name="Kallberg Y."/>
            <person name="Tangrot J."/>
            <person name="Rosling A."/>
        </authorList>
    </citation>
    <scope>NUCLEOTIDE SEQUENCE</scope>
    <source>
        <strain evidence="1">IL203A</strain>
    </source>
</reference>
<accession>A0ACA9N0J3</accession>
<sequence length="157" mass="18295">MSFDNGINFKYPLQRRDYDFQDLEFSIIVTPTKIDPDIKDDDPAENPGAFRATISFTKGEPREDCKIPEGIGCIDVTDTEKSLDIEPIMGSYFSIKLSRNYDIIHNELKILSLRKELGRWRVSNYQKTESRKLFEKNRKFLKATEVSINHRLLQMNA</sequence>